<comment type="caution">
    <text evidence="2">The sequence shown here is derived from an EMBL/GenBank/DDBJ whole genome shotgun (WGS) entry which is preliminary data.</text>
</comment>
<dbReference type="CDD" id="cd03784">
    <property type="entry name" value="GT1_Gtf-like"/>
    <property type="match status" value="1"/>
</dbReference>
<dbReference type="Proteomes" id="UP000590740">
    <property type="component" value="Unassembled WGS sequence"/>
</dbReference>
<keyword evidence="2" id="KW-0328">Glycosyltransferase</keyword>
<dbReference type="AlphaFoldDB" id="A0A7W8DLV2"/>
<dbReference type="InterPro" id="IPR002213">
    <property type="entry name" value="UDP_glucos_trans"/>
</dbReference>
<organism evidence="2 3">
    <name type="scientific">Prosthecobacter vanneervenii</name>
    <dbReference type="NCBI Taxonomy" id="48466"/>
    <lineage>
        <taxon>Bacteria</taxon>
        <taxon>Pseudomonadati</taxon>
        <taxon>Verrucomicrobiota</taxon>
        <taxon>Verrucomicrobiia</taxon>
        <taxon>Verrucomicrobiales</taxon>
        <taxon>Verrucomicrobiaceae</taxon>
        <taxon>Prosthecobacter</taxon>
    </lineage>
</organism>
<reference evidence="2 3" key="1">
    <citation type="submission" date="2020-08" db="EMBL/GenBank/DDBJ databases">
        <title>Genomic Encyclopedia of Type Strains, Phase IV (KMG-IV): sequencing the most valuable type-strain genomes for metagenomic binning, comparative biology and taxonomic classification.</title>
        <authorList>
            <person name="Goeker M."/>
        </authorList>
    </citation>
    <scope>NUCLEOTIDE SEQUENCE [LARGE SCALE GENOMIC DNA]</scope>
    <source>
        <strain evidence="2 3">DSM 12252</strain>
    </source>
</reference>
<dbReference type="SUPFAM" id="SSF53756">
    <property type="entry name" value="UDP-Glycosyltransferase/glycogen phosphorylase"/>
    <property type="match status" value="1"/>
</dbReference>
<dbReference type="Gene3D" id="3.40.50.2000">
    <property type="entry name" value="Glycogen Phosphorylase B"/>
    <property type="match status" value="2"/>
</dbReference>
<dbReference type="PANTHER" id="PTHR48050:SF13">
    <property type="entry name" value="STEROL 3-BETA-GLUCOSYLTRANSFERASE UGT80A2"/>
    <property type="match status" value="1"/>
</dbReference>
<dbReference type="RefSeq" id="WP_184342865.1">
    <property type="nucleotide sequence ID" value="NZ_JACHIG010000011.1"/>
</dbReference>
<dbReference type="InterPro" id="IPR050426">
    <property type="entry name" value="Glycosyltransferase_28"/>
</dbReference>
<evidence type="ECO:0000313" key="3">
    <source>
        <dbReference type="Proteomes" id="UP000590740"/>
    </source>
</evidence>
<dbReference type="Pfam" id="PF06722">
    <property type="entry name" value="EryCIII-like_C"/>
    <property type="match status" value="1"/>
</dbReference>
<dbReference type="GO" id="GO:0016758">
    <property type="term" value="F:hexosyltransferase activity"/>
    <property type="evidence" value="ECO:0007669"/>
    <property type="project" value="UniProtKB-ARBA"/>
</dbReference>
<keyword evidence="2" id="KW-0808">Transferase</keyword>
<dbReference type="InterPro" id="IPR010610">
    <property type="entry name" value="EryCIII-like_C"/>
</dbReference>
<evidence type="ECO:0000259" key="1">
    <source>
        <dbReference type="Pfam" id="PF06722"/>
    </source>
</evidence>
<sequence>MAKIYLLPIGTTGDLLPMIWIGRQMKARGHEVVLFWLEEYRDMVREAGLDFGGYGEDDCEEPIRNAGYWKMHEGLRLSYDFAGRCAVMCINAVTKWMQSHGRPDLLMAPIMSFAAPILRSRLGAPLITTHMSTLQLLSAHKVPLGVPCGKLLRILPLPVRRALLHRVAPYDHLAKPHLRQCCTEPGEKPPRWLRDWFYSPDGSLVFFPAWYVPPQPDWPVNTYQWDFPMEDLVHSKKLEPGLAAFLDAGEAPVVFRFGSDATRSRPFYSVAAELVERISSRAVFVIRQGDQVPDNLPDTIHTTTYVPFSLLLPHVSVCVHYGGMGTLSQCFAAGLPQIIVPMVFDQFDNAHFVESLGAGLQLNLNRWSVANALPLLMRCLEDEGIRRSAKECAERLRQRKPVSELAEWLETKMKPASPASAAIV</sequence>
<evidence type="ECO:0000313" key="2">
    <source>
        <dbReference type="EMBL" id="MBB5034759.1"/>
    </source>
</evidence>
<feature type="domain" description="Erythromycin biosynthesis protein CIII-like C-terminal" evidence="1">
    <location>
        <begin position="294"/>
        <end position="401"/>
    </location>
</feature>
<accession>A0A7W8DLV2</accession>
<dbReference type="EC" id="2.4.1.-" evidence="2"/>
<protein>
    <submittedName>
        <fullName evidence="2">Rhamnosyltransferase subunit B</fullName>
        <ecNumber evidence="2">2.4.1.-</ecNumber>
    </submittedName>
</protein>
<gene>
    <name evidence="2" type="ORF">HNQ65_004367</name>
</gene>
<proteinExistence type="predicted"/>
<keyword evidence="3" id="KW-1185">Reference proteome</keyword>
<dbReference type="PANTHER" id="PTHR48050">
    <property type="entry name" value="STEROL 3-BETA-GLUCOSYLTRANSFERASE"/>
    <property type="match status" value="1"/>
</dbReference>
<dbReference type="GO" id="GO:0008194">
    <property type="term" value="F:UDP-glycosyltransferase activity"/>
    <property type="evidence" value="ECO:0007669"/>
    <property type="project" value="InterPro"/>
</dbReference>
<dbReference type="GO" id="GO:0017000">
    <property type="term" value="P:antibiotic biosynthetic process"/>
    <property type="evidence" value="ECO:0007669"/>
    <property type="project" value="UniProtKB-ARBA"/>
</dbReference>
<name>A0A7W8DLV2_9BACT</name>
<dbReference type="EMBL" id="JACHIG010000011">
    <property type="protein sequence ID" value="MBB5034759.1"/>
    <property type="molecule type" value="Genomic_DNA"/>
</dbReference>